<evidence type="ECO:0000256" key="1">
    <source>
        <dbReference type="ARBA" id="ARBA00023125"/>
    </source>
</evidence>
<dbReference type="CDD" id="cd00093">
    <property type="entry name" value="HTH_XRE"/>
    <property type="match status" value="1"/>
</dbReference>
<dbReference type="Pfam" id="PF01381">
    <property type="entry name" value="HTH_3"/>
    <property type="match status" value="1"/>
</dbReference>
<dbReference type="EMBL" id="QRZC01000040">
    <property type="protein sequence ID" value="RGV36502.1"/>
    <property type="molecule type" value="Genomic_DNA"/>
</dbReference>
<protein>
    <submittedName>
        <fullName evidence="3">XRE family transcriptional regulator</fullName>
    </submittedName>
</protein>
<dbReference type="PANTHER" id="PTHR46558">
    <property type="entry name" value="TRACRIPTIONAL REGULATORY PROTEIN-RELATED-RELATED"/>
    <property type="match status" value="1"/>
</dbReference>
<gene>
    <name evidence="3" type="ORF">DWW14_20950</name>
</gene>
<dbReference type="AlphaFoldDB" id="A0A412X6X2"/>
<dbReference type="InterPro" id="IPR001387">
    <property type="entry name" value="Cro/C1-type_HTH"/>
</dbReference>
<dbReference type="Proteomes" id="UP000285343">
    <property type="component" value="Unassembled WGS sequence"/>
</dbReference>
<dbReference type="SMART" id="SM00530">
    <property type="entry name" value="HTH_XRE"/>
    <property type="match status" value="1"/>
</dbReference>
<dbReference type="Gene3D" id="1.10.260.40">
    <property type="entry name" value="lambda repressor-like DNA-binding domains"/>
    <property type="match status" value="1"/>
</dbReference>
<dbReference type="InterPro" id="IPR010982">
    <property type="entry name" value="Lambda_DNA-bd_dom_sf"/>
</dbReference>
<name>A0A412X6X2_BACUN</name>
<evidence type="ECO:0000313" key="3">
    <source>
        <dbReference type="EMBL" id="RGV36502.1"/>
    </source>
</evidence>
<dbReference type="PROSITE" id="PS50943">
    <property type="entry name" value="HTH_CROC1"/>
    <property type="match status" value="1"/>
</dbReference>
<keyword evidence="1" id="KW-0238">DNA-binding</keyword>
<dbReference type="SUPFAM" id="SSF47413">
    <property type="entry name" value="lambda repressor-like DNA-binding domains"/>
    <property type="match status" value="1"/>
</dbReference>
<dbReference type="PANTHER" id="PTHR46558:SF11">
    <property type="entry name" value="HTH-TYPE TRANSCRIPTIONAL REGULATOR XRE"/>
    <property type="match status" value="1"/>
</dbReference>
<accession>A0A412X6X2</accession>
<reference evidence="3 4" key="1">
    <citation type="submission" date="2018-08" db="EMBL/GenBank/DDBJ databases">
        <title>A genome reference for cultivated species of the human gut microbiota.</title>
        <authorList>
            <person name="Zou Y."/>
            <person name="Xue W."/>
            <person name="Luo G."/>
        </authorList>
    </citation>
    <scope>NUCLEOTIDE SEQUENCE [LARGE SCALE GENOMIC DNA]</scope>
    <source>
        <strain evidence="3 4">AF14-42</strain>
    </source>
</reference>
<feature type="domain" description="HTH cro/C1-type" evidence="2">
    <location>
        <begin position="7"/>
        <end position="62"/>
    </location>
</feature>
<dbReference type="GO" id="GO:0003677">
    <property type="term" value="F:DNA binding"/>
    <property type="evidence" value="ECO:0007669"/>
    <property type="project" value="UniProtKB-KW"/>
</dbReference>
<comment type="caution">
    <text evidence="3">The sequence shown here is derived from an EMBL/GenBank/DDBJ whole genome shotgun (WGS) entry which is preliminary data.</text>
</comment>
<proteinExistence type="predicted"/>
<evidence type="ECO:0000259" key="2">
    <source>
        <dbReference type="PROSITE" id="PS50943"/>
    </source>
</evidence>
<organism evidence="3 4">
    <name type="scientific">Bacteroides uniformis</name>
    <dbReference type="NCBI Taxonomy" id="820"/>
    <lineage>
        <taxon>Bacteria</taxon>
        <taxon>Pseudomonadati</taxon>
        <taxon>Bacteroidota</taxon>
        <taxon>Bacteroidia</taxon>
        <taxon>Bacteroidales</taxon>
        <taxon>Bacteroidaceae</taxon>
        <taxon>Bacteroides</taxon>
    </lineage>
</organism>
<dbReference type="RefSeq" id="WP_117947953.1">
    <property type="nucleotide sequence ID" value="NZ_QRZC01000040.1"/>
</dbReference>
<evidence type="ECO:0000313" key="4">
    <source>
        <dbReference type="Proteomes" id="UP000285343"/>
    </source>
</evidence>
<sequence>MSFSENLKKLREAKGMTQKDLATKLGVSSRIVSYYETGKSIPSDPELLKKLVELFNVTLDYLLLDTQSKSDSKVYKLVEKLIYDTQNSLVHWDIFPKVESVPFIKKIPEDLKEEIMVLDDNGNPVSLDKNKHFNSTHPIINDFILSFFPQFNDYDFLEQESYFTAIDPISQNGYLLFKFFRDSEVVIGLFAFISGQFKFITDSKKHSIIDDLYIIVDNQDNDLNKFIEEYLNKS</sequence>